<feature type="transmembrane region" description="Helical" evidence="7">
    <location>
        <begin position="6"/>
        <end position="25"/>
    </location>
</feature>
<evidence type="ECO:0000256" key="6">
    <source>
        <dbReference type="PROSITE-ProRule" id="PRU00278"/>
    </source>
</evidence>
<evidence type="ECO:0000256" key="3">
    <source>
        <dbReference type="ARBA" id="ARBA00022729"/>
    </source>
</evidence>
<dbReference type="Gene3D" id="3.10.50.40">
    <property type="match status" value="1"/>
</dbReference>
<keyword evidence="5 6" id="KW-0413">Isomerase</keyword>
<dbReference type="RefSeq" id="WP_151574715.1">
    <property type="nucleotide sequence ID" value="NZ_WBOT01000004.1"/>
</dbReference>
<name>A0A7V7RKK4_9BACI</name>
<dbReference type="PANTHER" id="PTHR47245:SF1">
    <property type="entry name" value="FOLDASE PROTEIN PRSA"/>
    <property type="match status" value="1"/>
</dbReference>
<accession>A0A7V7RKK4</accession>
<dbReference type="AlphaFoldDB" id="A0A7V7RKK4"/>
<keyword evidence="4 6" id="KW-0697">Rotamase</keyword>
<evidence type="ECO:0000256" key="5">
    <source>
        <dbReference type="ARBA" id="ARBA00023235"/>
    </source>
</evidence>
<dbReference type="InterPro" id="IPR023058">
    <property type="entry name" value="PPIase_PpiC_CS"/>
</dbReference>
<evidence type="ECO:0000256" key="2">
    <source>
        <dbReference type="ARBA" id="ARBA00013194"/>
    </source>
</evidence>
<dbReference type="PROSITE" id="PS01096">
    <property type="entry name" value="PPIC_PPIASE_1"/>
    <property type="match status" value="1"/>
</dbReference>
<dbReference type="EMBL" id="WBOT01000004">
    <property type="protein sequence ID" value="KAB2331849.1"/>
    <property type="molecule type" value="Genomic_DNA"/>
</dbReference>
<evidence type="ECO:0000256" key="4">
    <source>
        <dbReference type="ARBA" id="ARBA00023110"/>
    </source>
</evidence>
<keyword evidence="7" id="KW-0812">Transmembrane</keyword>
<evidence type="ECO:0000259" key="8">
    <source>
        <dbReference type="PROSITE" id="PS50198"/>
    </source>
</evidence>
<dbReference type="GO" id="GO:0003755">
    <property type="term" value="F:peptidyl-prolyl cis-trans isomerase activity"/>
    <property type="evidence" value="ECO:0007669"/>
    <property type="project" value="UniProtKB-KW"/>
</dbReference>
<dbReference type="InterPro" id="IPR008880">
    <property type="entry name" value="Trigger_fac_C"/>
</dbReference>
<reference evidence="9 10" key="1">
    <citation type="journal article" date="2014" name="Arch. Microbiol.">
        <title>Bacillus mesophilum sp. nov., strain IITR-54T, a novel 4-chlorobiphenyl dechlorinating bacterium.</title>
        <authorList>
            <person name="Manickam N."/>
            <person name="Singh N.K."/>
            <person name="Bajaj A."/>
            <person name="Kumar R.M."/>
            <person name="Kaur G."/>
            <person name="Kaur N."/>
            <person name="Bala M."/>
            <person name="Kumar A."/>
            <person name="Mayilraj S."/>
        </authorList>
    </citation>
    <scope>NUCLEOTIDE SEQUENCE [LARGE SCALE GENOMIC DNA]</scope>
    <source>
        <strain evidence="9 10">IITR-54</strain>
    </source>
</reference>
<evidence type="ECO:0000256" key="1">
    <source>
        <dbReference type="ARBA" id="ARBA00000971"/>
    </source>
</evidence>
<keyword evidence="7" id="KW-0472">Membrane</keyword>
<dbReference type="InterPro" id="IPR046357">
    <property type="entry name" value="PPIase_dom_sf"/>
</dbReference>
<dbReference type="GO" id="GO:0015031">
    <property type="term" value="P:protein transport"/>
    <property type="evidence" value="ECO:0007669"/>
    <property type="project" value="InterPro"/>
</dbReference>
<dbReference type="Pfam" id="PF05698">
    <property type="entry name" value="Trigger_C"/>
    <property type="match status" value="1"/>
</dbReference>
<proteinExistence type="predicted"/>
<dbReference type="Proteomes" id="UP000441354">
    <property type="component" value="Unassembled WGS sequence"/>
</dbReference>
<keyword evidence="7" id="KW-1133">Transmembrane helix</keyword>
<dbReference type="OrthoDB" id="14196at2"/>
<evidence type="ECO:0000313" key="10">
    <source>
        <dbReference type="Proteomes" id="UP000441354"/>
    </source>
</evidence>
<dbReference type="Gene3D" id="1.10.4030.10">
    <property type="entry name" value="Porin chaperone SurA, peptide-binding domain"/>
    <property type="match status" value="1"/>
</dbReference>
<dbReference type="Pfam" id="PF13616">
    <property type="entry name" value="Rotamase_3"/>
    <property type="match status" value="1"/>
</dbReference>
<keyword evidence="3" id="KW-0732">Signal</keyword>
<evidence type="ECO:0000256" key="7">
    <source>
        <dbReference type="SAM" id="Phobius"/>
    </source>
</evidence>
<protein>
    <recommendedName>
        <fullName evidence="2">peptidylprolyl isomerase</fullName>
        <ecNumber evidence="2">5.2.1.8</ecNumber>
    </recommendedName>
</protein>
<dbReference type="InterPro" id="IPR000297">
    <property type="entry name" value="PPIase_PpiC"/>
</dbReference>
<comment type="caution">
    <text evidence="9">The sequence shown here is derived from an EMBL/GenBank/DDBJ whole genome shotgun (WGS) entry which is preliminary data.</text>
</comment>
<feature type="domain" description="PpiC" evidence="8">
    <location>
        <begin position="152"/>
        <end position="242"/>
    </location>
</feature>
<gene>
    <name evidence="9" type="ORF">F7732_14360</name>
</gene>
<dbReference type="InterPro" id="IPR050245">
    <property type="entry name" value="PrsA_foldase"/>
</dbReference>
<dbReference type="PROSITE" id="PS50198">
    <property type="entry name" value="PPIC_PPIASE_2"/>
    <property type="match status" value="1"/>
</dbReference>
<comment type="catalytic activity">
    <reaction evidence="1">
        <text>[protein]-peptidylproline (omega=180) = [protein]-peptidylproline (omega=0)</text>
        <dbReference type="Rhea" id="RHEA:16237"/>
        <dbReference type="Rhea" id="RHEA-COMP:10747"/>
        <dbReference type="Rhea" id="RHEA-COMP:10748"/>
        <dbReference type="ChEBI" id="CHEBI:83833"/>
        <dbReference type="ChEBI" id="CHEBI:83834"/>
        <dbReference type="EC" id="5.2.1.8"/>
    </reaction>
</comment>
<dbReference type="EC" id="5.2.1.8" evidence="2"/>
<keyword evidence="10" id="KW-1185">Reference proteome</keyword>
<dbReference type="PANTHER" id="PTHR47245">
    <property type="entry name" value="PEPTIDYLPROLYL ISOMERASE"/>
    <property type="match status" value="1"/>
</dbReference>
<dbReference type="SUPFAM" id="SSF54534">
    <property type="entry name" value="FKBP-like"/>
    <property type="match status" value="1"/>
</dbReference>
<evidence type="ECO:0000313" key="9">
    <source>
        <dbReference type="EMBL" id="KAB2331849.1"/>
    </source>
</evidence>
<organism evidence="9 10">
    <name type="scientific">Bacillus mesophilum</name>
    <dbReference type="NCBI Taxonomy" id="1071718"/>
    <lineage>
        <taxon>Bacteria</taxon>
        <taxon>Bacillati</taxon>
        <taxon>Bacillota</taxon>
        <taxon>Bacilli</taxon>
        <taxon>Bacillales</taxon>
        <taxon>Bacillaceae</taxon>
        <taxon>Bacillus</taxon>
    </lineage>
</organism>
<dbReference type="GO" id="GO:0006457">
    <property type="term" value="P:protein folding"/>
    <property type="evidence" value="ECO:0007669"/>
    <property type="project" value="InterPro"/>
</dbReference>
<sequence length="290" mass="32813">MKTKKWIYVVIGAVLVIGIGAAIFFTPKNLAAKVDGEEISMDELQEQLVSQYGTTALDALITNNIIEQEMKKENIKITQEEIDEEMTVYMDSYGGEDAFNEILATNGIEQSAIEKDIEMYLATKKLIEPAIEITDEEMKEYFDENKDSYGQEEEVEASHILVEDEETANEVVQKLNDGDDFAELASEYSTDEATAESGGKLGYFGRGEMAEAFEEVAFSQEAETVSEPVKTEFGYHIIKTTGKKEAKEAVFEDVKDEIKTALLDTKMQTEYPTWLDKKYEEYEITNYLQD</sequence>